<dbReference type="GO" id="GO:0005543">
    <property type="term" value="F:phospholipid binding"/>
    <property type="evidence" value="ECO:0007669"/>
    <property type="project" value="TreeGrafter"/>
</dbReference>
<evidence type="ECO:0000256" key="5">
    <source>
        <dbReference type="ARBA" id="ARBA00022553"/>
    </source>
</evidence>
<feature type="compositionally biased region" description="Basic and acidic residues" evidence="13">
    <location>
        <begin position="1193"/>
        <end position="1209"/>
    </location>
</feature>
<name>A0A0A2VJY0_BEABA</name>
<dbReference type="InterPro" id="IPR001060">
    <property type="entry name" value="FCH_dom"/>
</dbReference>
<evidence type="ECO:0000256" key="1">
    <source>
        <dbReference type="ARBA" id="ARBA00004245"/>
    </source>
</evidence>
<proteinExistence type="predicted"/>
<evidence type="ECO:0000256" key="13">
    <source>
        <dbReference type="SAM" id="MobiDB-lite"/>
    </source>
</evidence>
<dbReference type="Gene3D" id="1.20.1270.60">
    <property type="entry name" value="Arfaptin homology (AH) domain/BAR domain"/>
    <property type="match status" value="1"/>
</dbReference>
<keyword evidence="3" id="KW-0728">SH3 domain</keyword>
<keyword evidence="10 14" id="KW-0472">Membrane</keyword>
<evidence type="ECO:0000256" key="8">
    <source>
        <dbReference type="ARBA" id="ARBA00022989"/>
    </source>
</evidence>
<dbReference type="GO" id="GO:0009898">
    <property type="term" value="C:cytoplasmic side of plasma membrane"/>
    <property type="evidence" value="ECO:0007669"/>
    <property type="project" value="TreeGrafter"/>
</dbReference>
<dbReference type="SUPFAM" id="SSF50044">
    <property type="entry name" value="SH3-domain"/>
    <property type="match status" value="1"/>
</dbReference>
<evidence type="ECO:0000256" key="7">
    <source>
        <dbReference type="ARBA" id="ARBA00022824"/>
    </source>
</evidence>
<dbReference type="GO" id="GO:0120104">
    <property type="term" value="C:mitotic actomyosin contractile ring, proximal layer"/>
    <property type="evidence" value="ECO:0007669"/>
    <property type="project" value="TreeGrafter"/>
</dbReference>
<feature type="region of interest" description="Disordered" evidence="13">
    <location>
        <begin position="627"/>
        <end position="788"/>
    </location>
</feature>
<evidence type="ECO:0000259" key="15">
    <source>
        <dbReference type="PROSITE" id="PS51741"/>
    </source>
</evidence>
<dbReference type="SMART" id="SM00055">
    <property type="entry name" value="FCH"/>
    <property type="match status" value="1"/>
</dbReference>
<dbReference type="GO" id="GO:0006629">
    <property type="term" value="P:lipid metabolic process"/>
    <property type="evidence" value="ECO:0007669"/>
    <property type="project" value="UniProtKB-KW"/>
</dbReference>
<dbReference type="InterPro" id="IPR031160">
    <property type="entry name" value="F_BAR_dom"/>
</dbReference>
<keyword evidence="5" id="KW-0597">Phosphoprotein</keyword>
<dbReference type="Pfam" id="PF06775">
    <property type="entry name" value="Seipin"/>
    <property type="match status" value="1"/>
</dbReference>
<dbReference type="GO" id="GO:0005789">
    <property type="term" value="C:endoplasmic reticulum membrane"/>
    <property type="evidence" value="ECO:0007669"/>
    <property type="project" value="UniProtKB-SubCell"/>
</dbReference>
<evidence type="ECO:0000256" key="3">
    <source>
        <dbReference type="ARBA" id="ARBA00022443"/>
    </source>
</evidence>
<dbReference type="CDD" id="cd23995">
    <property type="entry name" value="Seipin_BSCL2_like"/>
    <property type="match status" value="1"/>
</dbReference>
<evidence type="ECO:0000256" key="12">
    <source>
        <dbReference type="PROSITE-ProRule" id="PRU01077"/>
    </source>
</evidence>
<evidence type="ECO:0000256" key="14">
    <source>
        <dbReference type="SAM" id="Phobius"/>
    </source>
</evidence>
<feature type="region of interest" description="Disordered" evidence="13">
    <location>
        <begin position="314"/>
        <end position="566"/>
    </location>
</feature>
<reference evidence="16 17" key="1">
    <citation type="submission" date="2012-10" db="EMBL/GenBank/DDBJ databases">
        <title>Genome sequencing and analysis of entomopathogenic fungi Beauveria bassiana D1-5.</title>
        <authorList>
            <person name="Li Q."/>
            <person name="Wang L."/>
            <person name="Zhang Z."/>
            <person name="Wang Q."/>
            <person name="Ren J."/>
            <person name="Wang M."/>
            <person name="Xu W."/>
            <person name="Wang J."/>
            <person name="Lu Y."/>
            <person name="Du Q."/>
            <person name="Sun Z."/>
        </authorList>
    </citation>
    <scope>NUCLEOTIDE SEQUENCE [LARGE SCALE GENOMIC DNA]</scope>
    <source>
        <strain evidence="16 17">D1-5</strain>
    </source>
</reference>
<keyword evidence="7" id="KW-0256">Endoplasmic reticulum</keyword>
<dbReference type="PANTHER" id="PTHR23065">
    <property type="entry name" value="PROLINE-SERINE-THREONINE PHOSPHATASE INTERACTING PROTEIN 1"/>
    <property type="match status" value="1"/>
</dbReference>
<feature type="compositionally biased region" description="Acidic residues" evidence="13">
    <location>
        <begin position="1218"/>
        <end position="1228"/>
    </location>
</feature>
<dbReference type="AlphaFoldDB" id="A0A0A2VJY0"/>
<feature type="compositionally biased region" description="Polar residues" evidence="13">
    <location>
        <begin position="443"/>
        <end position="453"/>
    </location>
</feature>
<dbReference type="PROSITE" id="PS51741">
    <property type="entry name" value="F_BAR"/>
    <property type="match status" value="1"/>
</dbReference>
<evidence type="ECO:0000256" key="4">
    <source>
        <dbReference type="ARBA" id="ARBA00022490"/>
    </source>
</evidence>
<evidence type="ECO:0000313" key="17">
    <source>
        <dbReference type="Proteomes" id="UP000030106"/>
    </source>
</evidence>
<feature type="transmembrane region" description="Helical" evidence="14">
    <location>
        <begin position="1110"/>
        <end position="1135"/>
    </location>
</feature>
<dbReference type="Pfam" id="PF00611">
    <property type="entry name" value="FCH"/>
    <property type="match status" value="1"/>
</dbReference>
<evidence type="ECO:0000256" key="6">
    <source>
        <dbReference type="ARBA" id="ARBA00022692"/>
    </source>
</evidence>
<dbReference type="FunFam" id="1.20.1270.60:FF:000045">
    <property type="entry name" value="Cell division control protein"/>
    <property type="match status" value="1"/>
</dbReference>
<dbReference type="HOGENOM" id="CLU_003525_0_0_1"/>
<dbReference type="EMBL" id="ANFO01000626">
    <property type="protein sequence ID" value="KGQ07938.1"/>
    <property type="molecule type" value="Genomic_DNA"/>
</dbReference>
<dbReference type="CDD" id="cd07651">
    <property type="entry name" value="F-BAR_PombeCdc15_like"/>
    <property type="match status" value="1"/>
</dbReference>
<feature type="region of interest" description="Disordered" evidence="13">
    <location>
        <begin position="578"/>
        <end position="598"/>
    </location>
</feature>
<feature type="transmembrane region" description="Helical" evidence="14">
    <location>
        <begin position="899"/>
        <end position="921"/>
    </location>
</feature>
<feature type="region of interest" description="Disordered" evidence="13">
    <location>
        <begin position="1151"/>
        <end position="1259"/>
    </location>
</feature>
<dbReference type="InterPro" id="IPR027267">
    <property type="entry name" value="AH/BAR_dom_sf"/>
</dbReference>
<keyword evidence="12" id="KW-0175">Coiled coil</keyword>
<keyword evidence="9" id="KW-0443">Lipid metabolism</keyword>
<keyword evidence="8 14" id="KW-1133">Transmembrane helix</keyword>
<evidence type="ECO:0000256" key="9">
    <source>
        <dbReference type="ARBA" id="ARBA00023098"/>
    </source>
</evidence>
<keyword evidence="4" id="KW-0963">Cytoplasm</keyword>
<dbReference type="GO" id="GO:0140042">
    <property type="term" value="P:lipid droplet formation"/>
    <property type="evidence" value="ECO:0007669"/>
    <property type="project" value="UniProtKB-ARBA"/>
</dbReference>
<dbReference type="Gene3D" id="2.30.30.40">
    <property type="entry name" value="SH3 Domains"/>
    <property type="match status" value="1"/>
</dbReference>
<feature type="domain" description="F-BAR" evidence="15">
    <location>
        <begin position="13"/>
        <end position="266"/>
    </location>
</feature>
<accession>A0A0A2VJY0</accession>
<dbReference type="OrthoDB" id="27823at2759"/>
<dbReference type="InterPro" id="IPR001452">
    <property type="entry name" value="SH3_domain"/>
</dbReference>
<feature type="compositionally biased region" description="Acidic residues" evidence="13">
    <location>
        <begin position="1166"/>
        <end position="1178"/>
    </location>
</feature>
<dbReference type="InterPro" id="IPR009617">
    <property type="entry name" value="Seipin"/>
</dbReference>
<dbReference type="SUPFAM" id="SSF103657">
    <property type="entry name" value="BAR/IMD domain-like"/>
    <property type="match status" value="1"/>
</dbReference>
<feature type="compositionally biased region" description="Polar residues" evidence="13">
    <location>
        <begin position="463"/>
        <end position="481"/>
    </location>
</feature>
<sequence length="1259" mass="138078">MPAVTAEAPAVALSFANNFWGKDDAGVQPLLDRMAAAKQTNDELKAFYSARASLEDEYAKKLLNLSKKSLGSHETGSLKASLDTLRGEVESMGKQHQSIAAQMKTELDEPLSAFAGGMKERRKIVQNVIEKILKTKVQQTQQVNKTRDKYEQECLKIKGYLAQGHMVMGQEERRNKAKLEKTQISLATSNTEYETAIKALEETTVRWNREWKAAADKFQDLEEERLDFTKSSLWTFANISSTVCVSDDASCEKIRLSLENMEVEKDITSFITERGTGQEIPDAPKYINFRRGDVDSQSEVSDDDHYSVAQFPRSINPAFRSSSPQPSTFESHHDPASNLTNDLAHRDNMAYPGSRETTVTPQRGLPSQGRPSVDEQFRRAPPSQGRPSVDEQFRRAPLQMSAQQQQQQQQYDSKQHGPLAAVPHEPYPMDGMTMLCRTGPPSDLSSQVTSGRPSSRDSRSECSNRNSFSSVEPPSGKTSPVKQDPEPAPTPEKRVFKKKSGFFQNHSPFRRKSTKEINSETNRNTWHASASSGSPQRPPLYSQEEQSRHSAVARAPSPEPIDANASLALGVGQNVLPVSTADTRRRGGHAPGASVDETDPIAAALAELRVGGSKAGSVRMSADRYHGVATPAPSNHEAAAPARGTPPAYSTQSQVSRLGVPPPAVTSKAMKQASKKVANQTRSIFGEDKRDTGMSPNSRPGTRSGYDMPRSASPAPTRSVSPQPKIGHDTRYRSASPNPRTQHQRGGSQPHNDPYRHASPHGSMRGSVRGSSPASYADYGARPHSSYGGSDMAVQLAPVGGDMYDSRAMGLYEGGSRPRSKSVVDSSRQYTRDGRVILHFARALYMYQAAIPEELGFAKGDVLAVLRHQDDGWWEAEETLRDAARTLTSKPMQRAVVNAMLLASGIGTLLGIAALSSALFFQAYLPHQVVTAPVYLQYGSSSNPYGVAPLVASRMKAMQDYDVSVTFTMPRSPANLDRGNFMVSLHLIDSGDQNTVGARADEFARSHIGFGVSKVLFSSRRPVLMPYVDPLVSLTSRVLLMAYHLLSSNSQRHTLTVKLAERVSFGKDSLKPAAAYIEVEAGQDIQIYSTQLTLTAQLRGLRYLMVHYRLLTYIVFTLLFWFFEVLFMSAAWSAWSSYTSLPASGSKFRIRESAPGDATDSGNELEHDDGDEDDDGDEAVPRGAFKHGSSPLLKRESGIKAEETFERSLADIPLAGAEADDEDESEEEDGKRQIVSGKGTSYSKEGAETVRSRVSQRFV</sequence>
<comment type="subcellular location">
    <subcellularLocation>
        <location evidence="1">Cytoplasm</location>
        <location evidence="1">Cytoskeleton</location>
    </subcellularLocation>
    <subcellularLocation>
        <location evidence="2">Endoplasmic reticulum membrane</location>
        <topology evidence="2">Multi-pass membrane protein</topology>
    </subcellularLocation>
</comment>
<dbReference type="CDD" id="cd00174">
    <property type="entry name" value="SH3"/>
    <property type="match status" value="1"/>
</dbReference>
<feature type="compositionally biased region" description="Polar residues" evidence="13">
    <location>
        <begin position="319"/>
        <end position="329"/>
    </location>
</feature>
<dbReference type="Pfam" id="PF00018">
    <property type="entry name" value="SH3_1"/>
    <property type="match status" value="1"/>
</dbReference>
<evidence type="ECO:0000256" key="2">
    <source>
        <dbReference type="ARBA" id="ARBA00004477"/>
    </source>
</evidence>
<dbReference type="GO" id="GO:0030036">
    <property type="term" value="P:actin cytoskeleton organization"/>
    <property type="evidence" value="ECO:0007669"/>
    <property type="project" value="UniProtKB-ARBA"/>
</dbReference>
<dbReference type="Proteomes" id="UP000030106">
    <property type="component" value="Unassembled WGS sequence"/>
</dbReference>
<comment type="caution">
    <text evidence="16">The sequence shown here is derived from an EMBL/GenBank/DDBJ whole genome shotgun (WGS) entry which is preliminary data.</text>
</comment>
<feature type="compositionally biased region" description="Polar residues" evidence="13">
    <location>
        <begin position="519"/>
        <end position="535"/>
    </location>
</feature>
<evidence type="ECO:0000313" key="16">
    <source>
        <dbReference type="EMBL" id="KGQ07938.1"/>
    </source>
</evidence>
<dbReference type="eggNOG" id="KOG2398">
    <property type="taxonomic scope" value="Eukaryota"/>
</dbReference>
<keyword evidence="11" id="KW-0206">Cytoskeleton</keyword>
<dbReference type="STRING" id="1245745.A0A0A2VJY0"/>
<gene>
    <name evidence="16" type="ORF">BBAD15_g6741</name>
</gene>
<keyword evidence="6 14" id="KW-0812">Transmembrane</keyword>
<dbReference type="InterPro" id="IPR036028">
    <property type="entry name" value="SH3-like_dom_sf"/>
</dbReference>
<organism evidence="16 17">
    <name type="scientific">Beauveria bassiana D1-5</name>
    <dbReference type="NCBI Taxonomy" id="1245745"/>
    <lineage>
        <taxon>Eukaryota</taxon>
        <taxon>Fungi</taxon>
        <taxon>Dikarya</taxon>
        <taxon>Ascomycota</taxon>
        <taxon>Pezizomycotina</taxon>
        <taxon>Sordariomycetes</taxon>
        <taxon>Hypocreomycetidae</taxon>
        <taxon>Hypocreales</taxon>
        <taxon>Cordycipitaceae</taxon>
        <taxon>Beauveria</taxon>
    </lineage>
</organism>
<dbReference type="PANTHER" id="PTHR23065:SF7">
    <property type="entry name" value="NOSTRIN, ISOFORM H"/>
    <property type="match status" value="1"/>
</dbReference>
<protein>
    <submittedName>
        <fullName evidence="16">Septation protein imp2</fullName>
    </submittedName>
</protein>
<feature type="compositionally biased region" description="Polar residues" evidence="13">
    <location>
        <begin position="733"/>
        <end position="751"/>
    </location>
</feature>
<evidence type="ECO:0000256" key="10">
    <source>
        <dbReference type="ARBA" id="ARBA00023136"/>
    </source>
</evidence>
<evidence type="ECO:0000256" key="11">
    <source>
        <dbReference type="ARBA" id="ARBA00023212"/>
    </source>
</evidence>